<reference evidence="11" key="1">
    <citation type="submission" date="2020-10" db="EMBL/GenBank/DDBJ databases">
        <authorList>
            <person name="Gilroy R."/>
        </authorList>
    </citation>
    <scope>NUCLEOTIDE SEQUENCE</scope>
    <source>
        <strain evidence="11">ChiGjej1B1-2707</strain>
    </source>
</reference>
<comment type="caution">
    <text evidence="11">The sequence shown here is derived from an EMBL/GenBank/DDBJ whole genome shotgun (WGS) entry which is preliminary data.</text>
</comment>
<sequence>MFGPVKIAPSILSADFMNMERDVALIEEGGAGFVHVDVMDGHFVPNLTIGVPFVAGLKKVTRLPLDVHLMISNPLEQLPWYLEHLGEGDFATVHVEALDMEAGEVQKAIDLIHEAGVGAGLVLKPDSPADVVAPYLSQLQMVLAMSVYPGFSGQSYIEGTEDKVARLAALAREAGVAPLLEVDGGIGLKTAGRVAQAGADVLVCGNAVMKAEDPQAAIRDITAAALAAREEA</sequence>
<feature type="binding site" evidence="10">
    <location>
        <position position="183"/>
    </location>
    <ligand>
        <name>a divalent metal cation</name>
        <dbReference type="ChEBI" id="CHEBI:60240"/>
    </ligand>
</feature>
<keyword evidence="10" id="KW-0119">Carbohydrate metabolism</keyword>
<comment type="similarity">
    <text evidence="6 10">Belongs to the ribulose-phosphate 3-epimerase family.</text>
</comment>
<evidence type="ECO:0000256" key="5">
    <source>
        <dbReference type="ARBA" id="ARBA00001954"/>
    </source>
</evidence>
<comment type="cofactor">
    <cofactor evidence="5">
        <name>Fe(2+)</name>
        <dbReference type="ChEBI" id="CHEBI:29033"/>
    </cofactor>
</comment>
<evidence type="ECO:0000256" key="1">
    <source>
        <dbReference type="ARBA" id="ARBA00001782"/>
    </source>
</evidence>
<dbReference type="GO" id="GO:0004750">
    <property type="term" value="F:D-ribulose-phosphate 3-epimerase activity"/>
    <property type="evidence" value="ECO:0007669"/>
    <property type="project" value="UniProtKB-UniRule"/>
</dbReference>
<dbReference type="GO" id="GO:0005737">
    <property type="term" value="C:cytoplasm"/>
    <property type="evidence" value="ECO:0007669"/>
    <property type="project" value="UniProtKB-ARBA"/>
</dbReference>
<dbReference type="PANTHER" id="PTHR11749">
    <property type="entry name" value="RIBULOSE-5-PHOSPHATE-3-EPIMERASE"/>
    <property type="match status" value="1"/>
</dbReference>
<protein>
    <recommendedName>
        <fullName evidence="7 10">Ribulose-phosphate 3-epimerase</fullName>
        <ecNumber evidence="7 10">5.1.3.1</ecNumber>
    </recommendedName>
</protein>
<dbReference type="InterPro" id="IPR026019">
    <property type="entry name" value="Ribul_P_3_epim"/>
</dbReference>
<dbReference type="GO" id="GO:0019323">
    <property type="term" value="P:pentose catabolic process"/>
    <property type="evidence" value="ECO:0007669"/>
    <property type="project" value="UniProtKB-UniRule"/>
</dbReference>
<dbReference type="HAMAP" id="MF_02227">
    <property type="entry name" value="RPE"/>
    <property type="match status" value="1"/>
</dbReference>
<dbReference type="EMBL" id="DVGB01000089">
    <property type="protein sequence ID" value="HIR02072.1"/>
    <property type="molecule type" value="Genomic_DNA"/>
</dbReference>
<comment type="pathway">
    <text evidence="10">Carbohydrate degradation.</text>
</comment>
<evidence type="ECO:0000256" key="4">
    <source>
        <dbReference type="ARBA" id="ARBA00001947"/>
    </source>
</evidence>
<proteinExistence type="inferred from homology"/>
<feature type="binding site" evidence="10">
    <location>
        <begin position="183"/>
        <end position="185"/>
    </location>
    <ligand>
        <name>substrate</name>
    </ligand>
</feature>
<comment type="cofactor">
    <cofactor evidence="10">
        <name>a divalent metal cation</name>
        <dbReference type="ChEBI" id="CHEBI:60240"/>
    </cofactor>
    <text evidence="10">Binds 1 divalent metal cation per subunit.</text>
</comment>
<dbReference type="Pfam" id="PF00834">
    <property type="entry name" value="Ribul_P_3_epim"/>
    <property type="match status" value="1"/>
</dbReference>
<dbReference type="InterPro" id="IPR011060">
    <property type="entry name" value="RibuloseP-bd_barrel"/>
</dbReference>
<dbReference type="InterPro" id="IPR013785">
    <property type="entry name" value="Aldolase_TIM"/>
</dbReference>
<feature type="binding site" evidence="10">
    <location>
        <position position="68"/>
    </location>
    <ligand>
        <name>substrate</name>
    </ligand>
</feature>
<keyword evidence="9 10" id="KW-0413">Isomerase</keyword>
<dbReference type="GO" id="GO:0006098">
    <property type="term" value="P:pentose-phosphate shunt"/>
    <property type="evidence" value="ECO:0007669"/>
    <property type="project" value="UniProtKB-UniRule"/>
</dbReference>
<dbReference type="NCBIfam" id="TIGR01163">
    <property type="entry name" value="rpe"/>
    <property type="match status" value="1"/>
</dbReference>
<evidence type="ECO:0000256" key="8">
    <source>
        <dbReference type="ARBA" id="ARBA00022723"/>
    </source>
</evidence>
<dbReference type="AlphaFoldDB" id="A0A9D1D4Z6"/>
<comment type="catalytic activity">
    <reaction evidence="1 10">
        <text>D-ribulose 5-phosphate = D-xylulose 5-phosphate</text>
        <dbReference type="Rhea" id="RHEA:13677"/>
        <dbReference type="ChEBI" id="CHEBI:57737"/>
        <dbReference type="ChEBI" id="CHEBI:58121"/>
        <dbReference type="EC" id="5.1.3.1"/>
    </reaction>
</comment>
<evidence type="ECO:0000256" key="9">
    <source>
        <dbReference type="ARBA" id="ARBA00023235"/>
    </source>
</evidence>
<dbReference type="SUPFAM" id="SSF51366">
    <property type="entry name" value="Ribulose-phoshate binding barrel"/>
    <property type="match status" value="1"/>
</dbReference>
<comment type="caution">
    <text evidence="10">Lacks conserved residue(s) required for the propagation of feature annotation.</text>
</comment>
<organism evidence="11 12">
    <name type="scientific">Candidatus Aveggerthella stercoripullorum</name>
    <dbReference type="NCBI Taxonomy" id="2840688"/>
    <lineage>
        <taxon>Bacteria</taxon>
        <taxon>Bacillati</taxon>
        <taxon>Actinomycetota</taxon>
        <taxon>Coriobacteriia</taxon>
        <taxon>Eggerthellales</taxon>
        <taxon>Eggerthellaceae</taxon>
        <taxon>Eggerthellaceae incertae sedis</taxon>
        <taxon>Candidatus Aveggerthella</taxon>
    </lineage>
</organism>
<comment type="cofactor">
    <cofactor evidence="3">
        <name>Co(2+)</name>
        <dbReference type="ChEBI" id="CHEBI:48828"/>
    </cofactor>
</comment>
<comment type="cofactor">
    <cofactor evidence="2">
        <name>Mn(2+)</name>
        <dbReference type="ChEBI" id="CHEBI:29035"/>
    </cofactor>
</comment>
<comment type="function">
    <text evidence="10">Catalyzes the reversible epimerization of D-ribulose 5-phosphate to D-xylulose 5-phosphate.</text>
</comment>
<evidence type="ECO:0000256" key="2">
    <source>
        <dbReference type="ARBA" id="ARBA00001936"/>
    </source>
</evidence>
<evidence type="ECO:0000313" key="11">
    <source>
        <dbReference type="EMBL" id="HIR02072.1"/>
    </source>
</evidence>
<evidence type="ECO:0000256" key="10">
    <source>
        <dbReference type="HAMAP-Rule" id="MF_02227"/>
    </source>
</evidence>
<feature type="binding site" evidence="10">
    <location>
        <position position="10"/>
    </location>
    <ligand>
        <name>substrate</name>
    </ligand>
</feature>
<dbReference type="EC" id="5.1.3.1" evidence="7 10"/>
<feature type="binding site" evidence="10">
    <location>
        <position position="37"/>
    </location>
    <ligand>
        <name>a divalent metal cation</name>
        <dbReference type="ChEBI" id="CHEBI:60240"/>
    </ligand>
</feature>
<feature type="active site" description="Proton acceptor" evidence="10">
    <location>
        <position position="37"/>
    </location>
</feature>
<feature type="binding site" evidence="10">
    <location>
        <position position="68"/>
    </location>
    <ligand>
        <name>a divalent metal cation</name>
        <dbReference type="ChEBI" id="CHEBI:60240"/>
    </ligand>
</feature>
<reference evidence="11" key="2">
    <citation type="journal article" date="2021" name="PeerJ">
        <title>Extensive microbial diversity within the chicken gut microbiome revealed by metagenomics and culture.</title>
        <authorList>
            <person name="Gilroy R."/>
            <person name="Ravi A."/>
            <person name="Getino M."/>
            <person name="Pursley I."/>
            <person name="Horton D.L."/>
            <person name="Alikhan N.F."/>
            <person name="Baker D."/>
            <person name="Gharbi K."/>
            <person name="Hall N."/>
            <person name="Watson M."/>
            <person name="Adriaenssens E.M."/>
            <person name="Foster-Nyarko E."/>
            <person name="Jarju S."/>
            <person name="Secka A."/>
            <person name="Antonio M."/>
            <person name="Oren A."/>
            <person name="Chaudhuri R.R."/>
            <person name="La Ragione R."/>
            <person name="Hildebrand F."/>
            <person name="Pallen M.J."/>
        </authorList>
    </citation>
    <scope>NUCLEOTIDE SEQUENCE</scope>
    <source>
        <strain evidence="11">ChiGjej1B1-2707</strain>
    </source>
</reference>
<feature type="binding site" evidence="10">
    <location>
        <begin position="150"/>
        <end position="153"/>
    </location>
    <ligand>
        <name>substrate</name>
    </ligand>
</feature>
<evidence type="ECO:0000256" key="3">
    <source>
        <dbReference type="ARBA" id="ARBA00001941"/>
    </source>
</evidence>
<gene>
    <name evidence="10 11" type="primary">rpe</name>
    <name evidence="11" type="ORF">IAA69_07430</name>
</gene>
<evidence type="ECO:0000313" key="12">
    <source>
        <dbReference type="Proteomes" id="UP000824261"/>
    </source>
</evidence>
<dbReference type="Gene3D" id="3.20.20.70">
    <property type="entry name" value="Aldolase class I"/>
    <property type="match status" value="1"/>
</dbReference>
<evidence type="ECO:0000256" key="7">
    <source>
        <dbReference type="ARBA" id="ARBA00013188"/>
    </source>
</evidence>
<evidence type="ECO:0000256" key="6">
    <source>
        <dbReference type="ARBA" id="ARBA00009541"/>
    </source>
</evidence>
<keyword evidence="8 10" id="KW-0479">Metal-binding</keyword>
<accession>A0A9D1D4Z6</accession>
<comment type="cofactor">
    <cofactor evidence="4">
        <name>Zn(2+)</name>
        <dbReference type="ChEBI" id="CHEBI:29105"/>
    </cofactor>
</comment>
<dbReference type="PROSITE" id="PS01085">
    <property type="entry name" value="RIBUL_P_3_EPIMER_1"/>
    <property type="match status" value="1"/>
</dbReference>
<feature type="active site" description="Proton donor" evidence="10">
    <location>
        <position position="183"/>
    </location>
</feature>
<dbReference type="GO" id="GO:0046872">
    <property type="term" value="F:metal ion binding"/>
    <property type="evidence" value="ECO:0007669"/>
    <property type="project" value="UniProtKB-UniRule"/>
</dbReference>
<dbReference type="Proteomes" id="UP000824261">
    <property type="component" value="Unassembled WGS sequence"/>
</dbReference>
<dbReference type="InterPro" id="IPR000056">
    <property type="entry name" value="Ribul_P_3_epim-like"/>
</dbReference>
<dbReference type="NCBIfam" id="NF004076">
    <property type="entry name" value="PRK05581.1-4"/>
    <property type="match status" value="1"/>
</dbReference>
<name>A0A9D1D4Z6_9ACTN</name>
<dbReference type="FunFam" id="3.20.20.70:FF:000004">
    <property type="entry name" value="Ribulose-phosphate 3-epimerase"/>
    <property type="match status" value="1"/>
</dbReference>
<dbReference type="CDD" id="cd00429">
    <property type="entry name" value="RPE"/>
    <property type="match status" value="1"/>
</dbReference>
<feature type="binding site" evidence="10">
    <location>
        <position position="35"/>
    </location>
    <ligand>
        <name>a divalent metal cation</name>
        <dbReference type="ChEBI" id="CHEBI:60240"/>
    </ligand>
</feature>